<sequence length="217" mass="23507">MQFTPDGKCLVLLNNIKASYCREGSVDCQCSVCTSDSLEKNAVKVMQVKLGYVQVVCKLKTTNDVGSILVCEPSYLVAAEEGGRINLWTMNSQWSAPIDKCYLPTSDSKSNCIVRLKRIPNFPDLIVGHSAFGDFYLWDLSEGSYKDSESVLWMRSLVLLAKSKLVSENALDPSATVAGASDATMSCLTADDSDSGAFAVAVDGSQLQVYALDTISR</sequence>
<keyword evidence="2" id="KW-1185">Reference proteome</keyword>
<reference evidence="1" key="1">
    <citation type="journal article" date="2022" name="Int. J. Mol. Sci.">
        <title>Draft Genome of Tanacetum Coccineum: Genomic Comparison of Closely Related Tanacetum-Family Plants.</title>
        <authorList>
            <person name="Yamashiro T."/>
            <person name="Shiraishi A."/>
            <person name="Nakayama K."/>
            <person name="Satake H."/>
        </authorList>
    </citation>
    <scope>NUCLEOTIDE SEQUENCE</scope>
</reference>
<proteinExistence type="predicted"/>
<dbReference type="PANTHER" id="PTHR22715:SF1">
    <property type="entry name" value="DNA BINDING PROTEIN"/>
    <property type="match status" value="1"/>
</dbReference>
<dbReference type="EMBL" id="BQNB010011651">
    <property type="protein sequence ID" value="GJS93364.1"/>
    <property type="molecule type" value="Genomic_DNA"/>
</dbReference>
<gene>
    <name evidence="1" type="ORF">Tco_0800332</name>
</gene>
<dbReference type="SUPFAM" id="SSF50978">
    <property type="entry name" value="WD40 repeat-like"/>
    <property type="match status" value="1"/>
</dbReference>
<dbReference type="InterPro" id="IPR015943">
    <property type="entry name" value="WD40/YVTN_repeat-like_dom_sf"/>
</dbReference>
<evidence type="ECO:0000313" key="2">
    <source>
        <dbReference type="Proteomes" id="UP001151760"/>
    </source>
</evidence>
<organism evidence="1 2">
    <name type="scientific">Tanacetum coccineum</name>
    <dbReference type="NCBI Taxonomy" id="301880"/>
    <lineage>
        <taxon>Eukaryota</taxon>
        <taxon>Viridiplantae</taxon>
        <taxon>Streptophyta</taxon>
        <taxon>Embryophyta</taxon>
        <taxon>Tracheophyta</taxon>
        <taxon>Spermatophyta</taxon>
        <taxon>Magnoliopsida</taxon>
        <taxon>eudicotyledons</taxon>
        <taxon>Gunneridae</taxon>
        <taxon>Pentapetalae</taxon>
        <taxon>asterids</taxon>
        <taxon>campanulids</taxon>
        <taxon>Asterales</taxon>
        <taxon>Asteraceae</taxon>
        <taxon>Asteroideae</taxon>
        <taxon>Anthemideae</taxon>
        <taxon>Anthemidinae</taxon>
        <taxon>Tanacetum</taxon>
    </lineage>
</organism>
<dbReference type="InterPro" id="IPR040092">
    <property type="entry name" value="TBRG1"/>
</dbReference>
<evidence type="ECO:0000313" key="1">
    <source>
        <dbReference type="EMBL" id="GJS93364.1"/>
    </source>
</evidence>
<protein>
    <submittedName>
        <fullName evidence="1">FY-rich, FY-rich, WD40/YVTN repeat-like-containing domain protein</fullName>
    </submittedName>
</protein>
<reference evidence="1" key="2">
    <citation type="submission" date="2022-01" db="EMBL/GenBank/DDBJ databases">
        <authorList>
            <person name="Yamashiro T."/>
            <person name="Shiraishi A."/>
            <person name="Satake H."/>
            <person name="Nakayama K."/>
        </authorList>
    </citation>
    <scope>NUCLEOTIDE SEQUENCE</scope>
</reference>
<dbReference type="InterPro" id="IPR036322">
    <property type="entry name" value="WD40_repeat_dom_sf"/>
</dbReference>
<name>A0ABQ4ZSV3_9ASTR</name>
<comment type="caution">
    <text evidence="1">The sequence shown here is derived from an EMBL/GenBank/DDBJ whole genome shotgun (WGS) entry which is preliminary data.</text>
</comment>
<dbReference type="Proteomes" id="UP001151760">
    <property type="component" value="Unassembled WGS sequence"/>
</dbReference>
<dbReference type="Gene3D" id="2.130.10.10">
    <property type="entry name" value="YVTN repeat-like/Quinoprotein amine dehydrogenase"/>
    <property type="match status" value="1"/>
</dbReference>
<dbReference type="PANTHER" id="PTHR22715">
    <property type="entry name" value="TRANSFORMING GROWTH FACTOR BETA REGULATED GENE 1"/>
    <property type="match status" value="1"/>
</dbReference>
<accession>A0ABQ4ZSV3</accession>